<dbReference type="AlphaFoldDB" id="A0A4Q7CUI1"/>
<dbReference type="Pfam" id="PF14166">
    <property type="entry name" value="YueH"/>
    <property type="match status" value="1"/>
</dbReference>
<dbReference type="InterPro" id="IPR020260">
    <property type="entry name" value="Uncharacterised_YueH"/>
</dbReference>
<proteinExistence type="predicted"/>
<gene>
    <name evidence="1" type="ORF">EIG99_05430</name>
</gene>
<dbReference type="Proteomes" id="UP000293854">
    <property type="component" value="Unassembled WGS sequence"/>
</dbReference>
<reference evidence="1 2" key="1">
    <citation type="submission" date="2018-11" db="EMBL/GenBank/DDBJ databases">
        <title>Genomic profiling of Staphylococcus species from a Poultry farm system in KwaZulu-Natal, South Africa.</title>
        <authorList>
            <person name="Amoako D.G."/>
            <person name="Somboro A.M."/>
            <person name="Abia A.L.K."/>
            <person name="Bester L.A."/>
            <person name="Essack S.Y."/>
        </authorList>
    </citation>
    <scope>NUCLEOTIDE SEQUENCE [LARGE SCALE GENOMIC DNA]</scope>
    <source>
        <strain evidence="1 2">SA11</strain>
    </source>
</reference>
<evidence type="ECO:0000313" key="2">
    <source>
        <dbReference type="Proteomes" id="UP000293854"/>
    </source>
</evidence>
<accession>A0A4Q7CUI1</accession>
<organism evidence="1 2">
    <name type="scientific">Staphylococcus condimenti</name>
    <dbReference type="NCBI Taxonomy" id="70255"/>
    <lineage>
        <taxon>Bacteria</taxon>
        <taxon>Bacillati</taxon>
        <taxon>Bacillota</taxon>
        <taxon>Bacilli</taxon>
        <taxon>Bacillales</taxon>
        <taxon>Staphylococcaceae</taxon>
        <taxon>Staphylococcus</taxon>
    </lineage>
</organism>
<protein>
    <submittedName>
        <fullName evidence="1">Uncharacterized protein</fullName>
    </submittedName>
</protein>
<comment type="caution">
    <text evidence="1">The sequence shown here is derived from an EMBL/GenBank/DDBJ whole genome shotgun (WGS) entry which is preliminary data.</text>
</comment>
<name>A0A4Q7CUI1_9STAP</name>
<evidence type="ECO:0000313" key="1">
    <source>
        <dbReference type="EMBL" id="RZI02750.1"/>
    </source>
</evidence>
<dbReference type="EMBL" id="RQTE01000088">
    <property type="protein sequence ID" value="RZI02750.1"/>
    <property type="molecule type" value="Genomic_DNA"/>
</dbReference>
<sequence length="92" mass="10605">MKNSEVDLLKIRTLQHLEGATAYINEVTAKNCILVAIPDINWSAELDIKESAEDVEENLIMYLFNLMDEDKAESLAHELTLMIFEKEIDDEY</sequence>
<dbReference type="OrthoDB" id="2407658at2"/>